<evidence type="ECO:0000256" key="6">
    <source>
        <dbReference type="ARBA" id="ARBA00022989"/>
    </source>
</evidence>
<comment type="similarity">
    <text evidence="13">Belongs to the G-protein coupled receptor 1 family.</text>
</comment>
<dbReference type="PRINTS" id="PR00237">
    <property type="entry name" value="GPCRRHODOPSN"/>
</dbReference>
<dbReference type="PANTHER" id="PTHR24242:SF227">
    <property type="entry name" value="OLFACTORY RECEPTOR"/>
    <property type="match status" value="1"/>
</dbReference>
<feature type="transmembrane region" description="Helical" evidence="14">
    <location>
        <begin position="207"/>
        <end position="232"/>
    </location>
</feature>
<dbReference type="FunFam" id="1.20.1070.10:FF:000024">
    <property type="entry name" value="Olfactory receptor"/>
    <property type="match status" value="1"/>
</dbReference>
<evidence type="ECO:0000256" key="3">
    <source>
        <dbReference type="ARBA" id="ARBA00022606"/>
    </source>
</evidence>
<keyword evidence="3 14" id="KW-0716">Sensory transduction</keyword>
<dbReference type="Pfam" id="PF13853">
    <property type="entry name" value="7tm_4"/>
    <property type="match status" value="1"/>
</dbReference>
<dbReference type="AlphaFoldDB" id="A0A3B3T5M6"/>
<evidence type="ECO:0000256" key="5">
    <source>
        <dbReference type="ARBA" id="ARBA00022725"/>
    </source>
</evidence>
<accession>A0A3B3T5M6</accession>
<keyword evidence="9" id="KW-1015">Disulfide bond</keyword>
<keyword evidence="8 14" id="KW-0472">Membrane</keyword>
<dbReference type="InterPro" id="IPR017452">
    <property type="entry name" value="GPCR_Rhodpsn_7TM"/>
</dbReference>
<dbReference type="Ensembl" id="ENSPKIT00000018732.1">
    <property type="protein sequence ID" value="ENSPKIP00000037758.1"/>
    <property type="gene ID" value="ENSPKIG00000015806.1"/>
</dbReference>
<dbReference type="InterPro" id="IPR000725">
    <property type="entry name" value="Olfact_rcpt"/>
</dbReference>
<evidence type="ECO:0000256" key="1">
    <source>
        <dbReference type="ARBA" id="ARBA00004651"/>
    </source>
</evidence>
<feature type="transmembrane region" description="Helical" evidence="14">
    <location>
        <begin position="33"/>
        <end position="58"/>
    </location>
</feature>
<dbReference type="InterPro" id="IPR000276">
    <property type="entry name" value="GPCR_Rhodpsn"/>
</dbReference>
<dbReference type="GO" id="GO:0004930">
    <property type="term" value="F:G protein-coupled receptor activity"/>
    <property type="evidence" value="ECO:0007669"/>
    <property type="project" value="UniProtKB-KW"/>
</dbReference>
<evidence type="ECO:0000256" key="9">
    <source>
        <dbReference type="ARBA" id="ARBA00023157"/>
    </source>
</evidence>
<protein>
    <recommendedName>
        <fullName evidence="14">Olfactory receptor</fullName>
    </recommendedName>
</protein>
<keyword evidence="17" id="KW-1185">Reference proteome</keyword>
<reference evidence="16" key="2">
    <citation type="submission" date="2025-09" db="UniProtKB">
        <authorList>
            <consortium name="Ensembl"/>
        </authorList>
    </citation>
    <scope>IDENTIFICATION</scope>
</reference>
<dbReference type="GO" id="GO:0005886">
    <property type="term" value="C:plasma membrane"/>
    <property type="evidence" value="ECO:0007669"/>
    <property type="project" value="UniProtKB-SubCell"/>
</dbReference>
<evidence type="ECO:0000256" key="14">
    <source>
        <dbReference type="RuleBase" id="RU363047"/>
    </source>
</evidence>
<name>A0A3B3T5M6_9TELE</name>
<keyword evidence="12 13" id="KW-0807">Transducer</keyword>
<keyword evidence="5 14" id="KW-0552">Olfaction</keyword>
<reference evidence="16" key="1">
    <citation type="submission" date="2025-08" db="UniProtKB">
        <authorList>
            <consortium name="Ensembl"/>
        </authorList>
    </citation>
    <scope>IDENTIFICATION</scope>
</reference>
<dbReference type="PANTHER" id="PTHR24242">
    <property type="entry name" value="G-PROTEIN COUPLED RECEPTOR"/>
    <property type="match status" value="1"/>
</dbReference>
<feature type="transmembrane region" description="Helical" evidence="14">
    <location>
        <begin position="148"/>
        <end position="168"/>
    </location>
</feature>
<dbReference type="Gene3D" id="1.20.1070.10">
    <property type="entry name" value="Rhodopsin 7-helix transmembrane proteins"/>
    <property type="match status" value="1"/>
</dbReference>
<keyword evidence="4 13" id="KW-0812">Transmembrane</keyword>
<feature type="transmembrane region" description="Helical" evidence="14">
    <location>
        <begin position="67"/>
        <end position="90"/>
    </location>
</feature>
<dbReference type="InterPro" id="IPR050939">
    <property type="entry name" value="Olfactory_GPCR1"/>
</dbReference>
<dbReference type="PROSITE" id="PS00237">
    <property type="entry name" value="G_PROTEIN_RECEP_F1_1"/>
    <property type="match status" value="1"/>
</dbReference>
<evidence type="ECO:0000256" key="11">
    <source>
        <dbReference type="ARBA" id="ARBA00023180"/>
    </source>
</evidence>
<keyword evidence="6 14" id="KW-1133">Transmembrane helix</keyword>
<proteinExistence type="inferred from homology"/>
<keyword evidence="11" id="KW-0325">Glycoprotein</keyword>
<dbReference type="GO" id="GO:0004984">
    <property type="term" value="F:olfactory receptor activity"/>
    <property type="evidence" value="ECO:0007669"/>
    <property type="project" value="InterPro"/>
</dbReference>
<evidence type="ECO:0000256" key="4">
    <source>
        <dbReference type="ARBA" id="ARBA00022692"/>
    </source>
</evidence>
<evidence type="ECO:0000256" key="7">
    <source>
        <dbReference type="ARBA" id="ARBA00023040"/>
    </source>
</evidence>
<evidence type="ECO:0000313" key="16">
    <source>
        <dbReference type="Ensembl" id="ENSPKIP00000037758.1"/>
    </source>
</evidence>
<evidence type="ECO:0000256" key="12">
    <source>
        <dbReference type="ARBA" id="ARBA00023224"/>
    </source>
</evidence>
<dbReference type="GeneTree" id="ENSGT00940000161369"/>
<dbReference type="SUPFAM" id="SSF81321">
    <property type="entry name" value="Family A G protein-coupled receptor-like"/>
    <property type="match status" value="1"/>
</dbReference>
<comment type="subcellular location">
    <subcellularLocation>
        <location evidence="1 14">Cell membrane</location>
        <topology evidence="1 14">Multi-pass membrane protein</topology>
    </subcellularLocation>
</comment>
<dbReference type="PROSITE" id="PS50262">
    <property type="entry name" value="G_PROTEIN_RECEP_F1_2"/>
    <property type="match status" value="1"/>
</dbReference>
<dbReference type="Proteomes" id="UP000261540">
    <property type="component" value="Unplaced"/>
</dbReference>
<keyword evidence="7 13" id="KW-0297">G-protein coupled receptor</keyword>
<feature type="transmembrane region" description="Helical" evidence="14">
    <location>
        <begin position="110"/>
        <end position="127"/>
    </location>
</feature>
<keyword evidence="10 13" id="KW-0675">Receptor</keyword>
<evidence type="ECO:0000256" key="10">
    <source>
        <dbReference type="ARBA" id="ARBA00023170"/>
    </source>
</evidence>
<evidence type="ECO:0000259" key="15">
    <source>
        <dbReference type="PROSITE" id="PS50262"/>
    </source>
</evidence>
<evidence type="ECO:0000256" key="13">
    <source>
        <dbReference type="RuleBase" id="RU000688"/>
    </source>
</evidence>
<evidence type="ECO:0000256" key="8">
    <source>
        <dbReference type="ARBA" id="ARBA00023136"/>
    </source>
</evidence>
<keyword evidence="2 14" id="KW-1003">Cell membrane</keyword>
<evidence type="ECO:0000313" key="17">
    <source>
        <dbReference type="Proteomes" id="UP000261540"/>
    </source>
</evidence>
<dbReference type="PRINTS" id="PR00245">
    <property type="entry name" value="OLFACTORYR"/>
</dbReference>
<evidence type="ECO:0000256" key="2">
    <source>
        <dbReference type="ARBA" id="ARBA00022475"/>
    </source>
</evidence>
<feature type="transmembrane region" description="Helical" evidence="14">
    <location>
        <begin position="244"/>
        <end position="264"/>
    </location>
</feature>
<feature type="transmembrane region" description="Helical" evidence="14">
    <location>
        <begin position="276"/>
        <end position="296"/>
    </location>
</feature>
<organism evidence="16 17">
    <name type="scientific">Paramormyrops kingsleyae</name>
    <dbReference type="NCBI Taxonomy" id="1676925"/>
    <lineage>
        <taxon>Eukaryota</taxon>
        <taxon>Metazoa</taxon>
        <taxon>Chordata</taxon>
        <taxon>Craniata</taxon>
        <taxon>Vertebrata</taxon>
        <taxon>Euteleostomi</taxon>
        <taxon>Actinopterygii</taxon>
        <taxon>Neopterygii</taxon>
        <taxon>Teleostei</taxon>
        <taxon>Osteoglossocephala</taxon>
        <taxon>Osteoglossomorpha</taxon>
        <taxon>Osteoglossiformes</taxon>
        <taxon>Mormyridae</taxon>
        <taxon>Paramormyrops</taxon>
    </lineage>
</organism>
<feature type="domain" description="G-protein coupled receptors family 1 profile" evidence="15">
    <location>
        <begin position="48"/>
        <end position="294"/>
    </location>
</feature>
<sequence>MFSLSHHGRNLTSVVTEFFIIGFPGLDSKYYSLMATGFFIIYVTAVAENCLLVVLFVLQPSLQKPMYIIMVSLALSDIGFCTVALPKVIARYWFDDGTISFHVCLFQRQMLHYFGTLTSLIMLIMALDRYVAICFPLRYPTLMTKRMVGFLNGFAWVMALICPGVTTIQSSQMYFCGSNQILHCFCDMVTLNSLACGDISMQSTVALALSSFVLMVPFSLIMLSYAHIIIAILRIASMQGRLKAISICITQFCIISIYYIPRLFVYMSTINTDARIGLVLIYSLLPPLVNPLIYCFRTTEIKHILLRLITTRLSCKVGTGVNPG</sequence>